<keyword evidence="1" id="KW-0472">Membrane</keyword>
<name>A0A5M9R942_9GAMM</name>
<dbReference type="Pfam" id="PF09413">
    <property type="entry name" value="DUF2007"/>
    <property type="match status" value="1"/>
</dbReference>
<dbReference type="EMBL" id="VXKB01000001">
    <property type="protein sequence ID" value="KAA8717474.1"/>
    <property type="molecule type" value="Genomic_DNA"/>
</dbReference>
<dbReference type="InterPro" id="IPR018551">
    <property type="entry name" value="DUF2007"/>
</dbReference>
<feature type="domain" description="DUF2007" evidence="2">
    <location>
        <begin position="19"/>
        <end position="77"/>
    </location>
</feature>
<gene>
    <name evidence="3" type="ORF">F4V73_06435</name>
</gene>
<dbReference type="RefSeq" id="WP_067364570.1">
    <property type="nucleotide sequence ID" value="NZ_BAAAFS010000001.1"/>
</dbReference>
<dbReference type="Gene3D" id="3.30.70.790">
    <property type="entry name" value="UreE, C-terminal domain"/>
    <property type="match status" value="1"/>
</dbReference>
<comment type="caution">
    <text evidence="3">The sequence shown here is derived from an EMBL/GenBank/DDBJ whole genome shotgun (WGS) entry which is preliminary data.</text>
</comment>
<keyword evidence="1" id="KW-0812">Transmembrane</keyword>
<dbReference type="AlphaFoldDB" id="A0A5M9R942"/>
<dbReference type="SUPFAM" id="SSF54913">
    <property type="entry name" value="GlnB-like"/>
    <property type="match status" value="1"/>
</dbReference>
<evidence type="ECO:0000313" key="3">
    <source>
        <dbReference type="EMBL" id="KAA8717474.1"/>
    </source>
</evidence>
<dbReference type="OrthoDB" id="8480302at2"/>
<organism evidence="3 4">
    <name type="scientific">Morganella psychrotolerans</name>
    <dbReference type="NCBI Taxonomy" id="368603"/>
    <lineage>
        <taxon>Bacteria</taxon>
        <taxon>Pseudomonadati</taxon>
        <taxon>Pseudomonadota</taxon>
        <taxon>Gammaproteobacteria</taxon>
        <taxon>Enterobacterales</taxon>
        <taxon>Morganellaceae</taxon>
        <taxon>Morganella</taxon>
    </lineage>
</organism>
<accession>A0A5M9R942</accession>
<dbReference type="Proteomes" id="UP000322181">
    <property type="component" value="Unassembled WGS sequence"/>
</dbReference>
<keyword evidence="1" id="KW-1133">Transmembrane helix</keyword>
<reference evidence="3 4" key="1">
    <citation type="submission" date="2019-09" db="EMBL/GenBank/DDBJ databases">
        <title>Draft genome sequence of various Type strains from the CCUG.</title>
        <authorList>
            <person name="Pineiro-Iglesias B."/>
            <person name="Tunovic T."/>
            <person name="Unosson C."/>
            <person name="Inganas E."/>
            <person name="Ohlen M."/>
            <person name="Cardew S."/>
            <person name="Jensie-Markopoulos S."/>
            <person name="Salva-Serra F."/>
            <person name="Jaen-Luchoro D."/>
            <person name="Karlsson R."/>
            <person name="Svensson-Stadler L."/>
            <person name="Chun J."/>
            <person name="Moore E."/>
        </authorList>
    </citation>
    <scope>NUCLEOTIDE SEQUENCE [LARGE SCALE GENOMIC DNA]</scope>
    <source>
        <strain evidence="3 4">CCUG 53682T</strain>
    </source>
</reference>
<evidence type="ECO:0000259" key="2">
    <source>
        <dbReference type="Pfam" id="PF09413"/>
    </source>
</evidence>
<evidence type="ECO:0000313" key="4">
    <source>
        <dbReference type="Proteomes" id="UP000322181"/>
    </source>
</evidence>
<dbReference type="InterPro" id="IPR011322">
    <property type="entry name" value="N-reg_PII-like_a/b"/>
</dbReference>
<protein>
    <submittedName>
        <fullName evidence="3">DUF2007 domain-containing protein</fullName>
    </submittedName>
</protein>
<sequence length="140" mass="15653">MWNIHPTREKFELLSQYLSPLEARIEAGLLESEGIGVMLLDENIVWNNQMYAQAVGGVKLLVSHDDVEKARAVLDELHRGAYGIDDDGEPAEAESCVAVKSRAGDHLNTGFVFLIFLTLGLALPFKALHRHLRDKKEKTE</sequence>
<proteinExistence type="predicted"/>
<feature type="transmembrane region" description="Helical" evidence="1">
    <location>
        <begin position="110"/>
        <end position="128"/>
    </location>
</feature>
<evidence type="ECO:0000256" key="1">
    <source>
        <dbReference type="SAM" id="Phobius"/>
    </source>
</evidence>